<keyword evidence="2" id="KW-0472">Membrane</keyword>
<dbReference type="RefSeq" id="XP_014553543.1">
    <property type="nucleotide sequence ID" value="XM_014698057.1"/>
</dbReference>
<keyword evidence="2" id="KW-0812">Transmembrane</keyword>
<feature type="compositionally biased region" description="Low complexity" evidence="1">
    <location>
        <begin position="15"/>
        <end position="26"/>
    </location>
</feature>
<keyword evidence="2" id="KW-1133">Transmembrane helix</keyword>
<dbReference type="AlphaFoldDB" id="W7EA81"/>
<protein>
    <submittedName>
        <fullName evidence="3">Uncharacterized protein</fullName>
    </submittedName>
</protein>
<dbReference type="Proteomes" id="UP000054337">
    <property type="component" value="Unassembled WGS sequence"/>
</dbReference>
<feature type="region of interest" description="Disordered" evidence="1">
    <location>
        <begin position="77"/>
        <end position="112"/>
    </location>
</feature>
<evidence type="ECO:0000313" key="4">
    <source>
        <dbReference type="Proteomes" id="UP000054337"/>
    </source>
</evidence>
<reference evidence="3 4" key="1">
    <citation type="journal article" date="2013" name="PLoS Genet.">
        <title>Comparative genome structure, secondary metabolite, and effector coding capacity across Cochliobolus pathogens.</title>
        <authorList>
            <person name="Condon B.J."/>
            <person name="Leng Y."/>
            <person name="Wu D."/>
            <person name="Bushley K.E."/>
            <person name="Ohm R.A."/>
            <person name="Otillar R."/>
            <person name="Martin J."/>
            <person name="Schackwitz W."/>
            <person name="Grimwood J."/>
            <person name="MohdZainudin N."/>
            <person name="Xue C."/>
            <person name="Wang R."/>
            <person name="Manning V.A."/>
            <person name="Dhillon B."/>
            <person name="Tu Z.J."/>
            <person name="Steffenson B.J."/>
            <person name="Salamov A."/>
            <person name="Sun H."/>
            <person name="Lowry S."/>
            <person name="LaButti K."/>
            <person name="Han J."/>
            <person name="Copeland A."/>
            <person name="Lindquist E."/>
            <person name="Barry K."/>
            <person name="Schmutz J."/>
            <person name="Baker S.E."/>
            <person name="Ciuffetti L.M."/>
            <person name="Grigoriev I.V."/>
            <person name="Zhong S."/>
            <person name="Turgeon B.G."/>
        </authorList>
    </citation>
    <scope>NUCLEOTIDE SEQUENCE [LARGE SCALE GENOMIC DNA]</scope>
    <source>
        <strain evidence="3 4">FI3</strain>
    </source>
</reference>
<feature type="transmembrane region" description="Helical" evidence="2">
    <location>
        <begin position="38"/>
        <end position="59"/>
    </location>
</feature>
<feature type="region of interest" description="Disordered" evidence="1">
    <location>
        <begin position="1"/>
        <end position="29"/>
    </location>
</feature>
<feature type="non-terminal residue" evidence="3">
    <location>
        <position position="1"/>
    </location>
</feature>
<organism evidence="3 4">
    <name type="scientific">Bipolaris victoriae (strain FI3)</name>
    <name type="common">Victoria blight of oats agent</name>
    <name type="synonym">Cochliobolus victoriae</name>
    <dbReference type="NCBI Taxonomy" id="930091"/>
    <lineage>
        <taxon>Eukaryota</taxon>
        <taxon>Fungi</taxon>
        <taxon>Dikarya</taxon>
        <taxon>Ascomycota</taxon>
        <taxon>Pezizomycotina</taxon>
        <taxon>Dothideomycetes</taxon>
        <taxon>Pleosporomycetidae</taxon>
        <taxon>Pleosporales</taxon>
        <taxon>Pleosporineae</taxon>
        <taxon>Pleosporaceae</taxon>
        <taxon>Bipolaris</taxon>
    </lineage>
</organism>
<evidence type="ECO:0000256" key="2">
    <source>
        <dbReference type="SAM" id="Phobius"/>
    </source>
</evidence>
<evidence type="ECO:0000313" key="3">
    <source>
        <dbReference type="EMBL" id="EUN23969.1"/>
    </source>
</evidence>
<dbReference type="EMBL" id="KI968776">
    <property type="protein sequence ID" value="EUN23969.1"/>
    <property type="molecule type" value="Genomic_DNA"/>
</dbReference>
<sequence length="112" mass="12461">RARQKQHAPPPQPYTHTRPTTATTTTTRRDDMSWKWRVLVCVVCVCICMCVRVCAMVTIRPFVLFCAPLASWGSTAQSELGQHGPIDTPTREHGPPPPPKPWTGYSTYGLVA</sequence>
<keyword evidence="4" id="KW-1185">Reference proteome</keyword>
<accession>W7EA81</accession>
<name>W7EA81_BIPV3</name>
<dbReference type="HOGENOM" id="CLU_2151657_0_0_1"/>
<dbReference type="GeneID" id="26249239"/>
<gene>
    <name evidence="3" type="ORF">COCVIDRAFT_107477</name>
</gene>
<proteinExistence type="predicted"/>
<evidence type="ECO:0000256" key="1">
    <source>
        <dbReference type="SAM" id="MobiDB-lite"/>
    </source>
</evidence>